<name>A0A9E4KA20_9GAMM</name>
<sequence>MEYGMFSDNGNKHVHKIVQHYRKLARKGEYSFDDIAMYAKMDLIELAIIFEEADDTEVRENVLTTIKKAMI</sequence>
<reference evidence="1" key="1">
    <citation type="journal article" date="2021" name="Proc. Natl. Acad. Sci. U.S.A.">
        <title>Global biogeography of chemosynthetic symbionts reveals both localized and globally distributed symbiont groups. .</title>
        <authorList>
            <person name="Osvatic J.T."/>
            <person name="Wilkins L.G.E."/>
            <person name="Leibrecht L."/>
            <person name="Leray M."/>
            <person name="Zauner S."/>
            <person name="Polzin J."/>
            <person name="Camacho Y."/>
            <person name="Gros O."/>
            <person name="van Gils J.A."/>
            <person name="Eisen J.A."/>
            <person name="Petersen J.M."/>
            <person name="Yuen B."/>
        </authorList>
    </citation>
    <scope>NUCLEOTIDE SEQUENCE</scope>
    <source>
        <strain evidence="1">MAGclacostrist064TRANS</strain>
    </source>
</reference>
<accession>A0A9E4KA20</accession>
<dbReference type="EMBL" id="JAEPCM010000016">
    <property type="protein sequence ID" value="MCG7944854.1"/>
    <property type="molecule type" value="Genomic_DNA"/>
</dbReference>
<evidence type="ECO:0000313" key="1">
    <source>
        <dbReference type="EMBL" id="MCG7944854.1"/>
    </source>
</evidence>
<organism evidence="1 2">
    <name type="scientific">Candidatus Thiodiazotropha taylori</name>
    <dbReference type="NCBI Taxonomy" id="2792791"/>
    <lineage>
        <taxon>Bacteria</taxon>
        <taxon>Pseudomonadati</taxon>
        <taxon>Pseudomonadota</taxon>
        <taxon>Gammaproteobacteria</taxon>
        <taxon>Chromatiales</taxon>
        <taxon>Sedimenticolaceae</taxon>
        <taxon>Candidatus Thiodiazotropha</taxon>
    </lineage>
</organism>
<proteinExistence type="predicted"/>
<dbReference type="AlphaFoldDB" id="A0A9E4KA20"/>
<protein>
    <submittedName>
        <fullName evidence="1">Uncharacterized protein</fullName>
    </submittedName>
</protein>
<evidence type="ECO:0000313" key="2">
    <source>
        <dbReference type="Proteomes" id="UP000886667"/>
    </source>
</evidence>
<dbReference type="Proteomes" id="UP000886667">
    <property type="component" value="Unassembled WGS sequence"/>
</dbReference>
<gene>
    <name evidence="1" type="ORF">JAZ07_00750</name>
</gene>
<comment type="caution">
    <text evidence="1">The sequence shown here is derived from an EMBL/GenBank/DDBJ whole genome shotgun (WGS) entry which is preliminary data.</text>
</comment>